<protein>
    <submittedName>
        <fullName evidence="1">Uncharacterized protein</fullName>
    </submittedName>
</protein>
<sequence length="209" mass="23030">MAPEYHITGKASKESDVYSFGVVALEIACGRRPIEPNARQNEVKMVDWVWELYGSGKILEAVDQSLGDNYDDKMMECLMVVGLWCANPDWVVRPLIRQAILVLNFEAALPVLPEKMPEAMSLGPPGICFGSYVNSSFCGSRSSSQVQPSSYSDNSNNRVTKSLLSPDSPVTKSIKRFLSLENKQDFSLRSALPSCPCSLGVLLSVHTDY</sequence>
<proteinExistence type="predicted"/>
<evidence type="ECO:0000313" key="1">
    <source>
        <dbReference type="EMBL" id="KAI8532474.1"/>
    </source>
</evidence>
<dbReference type="EMBL" id="CM046398">
    <property type="protein sequence ID" value="KAI8532474.1"/>
    <property type="molecule type" value="Genomic_DNA"/>
</dbReference>
<keyword evidence="2" id="KW-1185">Reference proteome</keyword>
<accession>A0ACC0LVS9</accession>
<evidence type="ECO:0000313" key="2">
    <source>
        <dbReference type="Proteomes" id="UP001062846"/>
    </source>
</evidence>
<name>A0ACC0LVS9_RHOML</name>
<gene>
    <name evidence="1" type="ORF">RHMOL_Rhmol11G0217300</name>
</gene>
<reference evidence="1" key="1">
    <citation type="submission" date="2022-02" db="EMBL/GenBank/DDBJ databases">
        <title>Plant Genome Project.</title>
        <authorList>
            <person name="Zhang R.-G."/>
        </authorList>
    </citation>
    <scope>NUCLEOTIDE SEQUENCE</scope>
    <source>
        <strain evidence="1">AT1</strain>
    </source>
</reference>
<organism evidence="1 2">
    <name type="scientific">Rhododendron molle</name>
    <name type="common">Chinese azalea</name>
    <name type="synonym">Azalea mollis</name>
    <dbReference type="NCBI Taxonomy" id="49168"/>
    <lineage>
        <taxon>Eukaryota</taxon>
        <taxon>Viridiplantae</taxon>
        <taxon>Streptophyta</taxon>
        <taxon>Embryophyta</taxon>
        <taxon>Tracheophyta</taxon>
        <taxon>Spermatophyta</taxon>
        <taxon>Magnoliopsida</taxon>
        <taxon>eudicotyledons</taxon>
        <taxon>Gunneridae</taxon>
        <taxon>Pentapetalae</taxon>
        <taxon>asterids</taxon>
        <taxon>Ericales</taxon>
        <taxon>Ericaceae</taxon>
        <taxon>Ericoideae</taxon>
        <taxon>Rhodoreae</taxon>
        <taxon>Rhododendron</taxon>
    </lineage>
</organism>
<comment type="caution">
    <text evidence="1">The sequence shown here is derived from an EMBL/GenBank/DDBJ whole genome shotgun (WGS) entry which is preliminary data.</text>
</comment>
<dbReference type="Proteomes" id="UP001062846">
    <property type="component" value="Chromosome 11"/>
</dbReference>